<evidence type="ECO:0000256" key="7">
    <source>
        <dbReference type="ARBA" id="ARBA00023136"/>
    </source>
</evidence>
<keyword evidence="7 8" id="KW-0472">Membrane</keyword>
<dbReference type="EMBL" id="JACBYE010000010">
    <property type="protein sequence ID" value="NYS93171.1"/>
    <property type="molecule type" value="Genomic_DNA"/>
</dbReference>
<evidence type="ECO:0000256" key="2">
    <source>
        <dbReference type="ARBA" id="ARBA00008537"/>
    </source>
</evidence>
<dbReference type="NCBIfam" id="TIGR00711">
    <property type="entry name" value="efflux_EmrB"/>
    <property type="match status" value="1"/>
</dbReference>
<keyword evidence="6 8" id="KW-1133">Transmembrane helix</keyword>
<evidence type="ECO:0000256" key="5">
    <source>
        <dbReference type="ARBA" id="ARBA00022692"/>
    </source>
</evidence>
<evidence type="ECO:0000256" key="3">
    <source>
        <dbReference type="ARBA" id="ARBA00022448"/>
    </source>
</evidence>
<dbReference type="Gene3D" id="1.20.1720.10">
    <property type="entry name" value="Multidrug resistance protein D"/>
    <property type="match status" value="1"/>
</dbReference>
<feature type="transmembrane region" description="Helical" evidence="8">
    <location>
        <begin position="26"/>
        <end position="53"/>
    </location>
</feature>
<gene>
    <name evidence="10" type="ORF">HZZ10_06465</name>
</gene>
<feature type="transmembrane region" description="Helical" evidence="8">
    <location>
        <begin position="65"/>
        <end position="85"/>
    </location>
</feature>
<dbReference type="PANTHER" id="PTHR42718:SF9">
    <property type="entry name" value="MAJOR FACILITATOR SUPERFAMILY MULTIDRUG TRANSPORTER MFSC"/>
    <property type="match status" value="1"/>
</dbReference>
<feature type="transmembrane region" description="Helical" evidence="8">
    <location>
        <begin position="381"/>
        <end position="402"/>
    </location>
</feature>
<comment type="caution">
    <text evidence="10">The sequence shown here is derived from an EMBL/GenBank/DDBJ whole genome shotgun (WGS) entry which is preliminary data.</text>
</comment>
<dbReference type="InterPro" id="IPR011701">
    <property type="entry name" value="MFS"/>
</dbReference>
<dbReference type="PROSITE" id="PS50850">
    <property type="entry name" value="MFS"/>
    <property type="match status" value="1"/>
</dbReference>
<dbReference type="PANTHER" id="PTHR42718">
    <property type="entry name" value="MAJOR FACILITATOR SUPERFAMILY MULTIDRUG TRANSPORTER MFSC"/>
    <property type="match status" value="1"/>
</dbReference>
<feature type="domain" description="Major facilitator superfamily (MFS) profile" evidence="9">
    <location>
        <begin position="27"/>
        <end position="483"/>
    </location>
</feature>
<keyword evidence="5 8" id="KW-0812">Transmembrane</keyword>
<evidence type="ECO:0000256" key="8">
    <source>
        <dbReference type="SAM" id="Phobius"/>
    </source>
</evidence>
<feature type="transmembrane region" description="Helical" evidence="8">
    <location>
        <begin position="92"/>
        <end position="111"/>
    </location>
</feature>
<feature type="transmembrane region" description="Helical" evidence="8">
    <location>
        <begin position="247"/>
        <end position="265"/>
    </location>
</feature>
<dbReference type="PRINTS" id="PR01036">
    <property type="entry name" value="TCRTETB"/>
</dbReference>
<keyword evidence="4" id="KW-1003">Cell membrane</keyword>
<dbReference type="GO" id="GO:0005886">
    <property type="term" value="C:plasma membrane"/>
    <property type="evidence" value="ECO:0007669"/>
    <property type="project" value="UniProtKB-SubCell"/>
</dbReference>
<sequence>MTADTGTPVQKTADPQDDALPREIKIVIGLLLVATFVVVLNETIMGVALPQLMGDLAVSASTAQWLTTGFLLTMAVVIPTTGLILKRFSTRSVFIAAMSLFSAGTLLAALAPGFPVLLVGRVVQASGTAIMIPLLITTVLTFVPESRRGRTMGLISIVIAVAPAVGPTFSGLILSTLSWRWLFLIVLPIALVALALGAVFVKNITTPQAVKFDLVSIVLSALAFGGLIYGLSSIGESASGHTPVNPAVPIAVGVVALALFVWRQLLLQRTDSALLDLRPFKQRSFVVGIVVLLVAMGALFGTLILLPIYLQDVQGLTTLQTGLMLLPGGLVMGLTAPFVGRAFDKVGPRPLVIPGTMVVALALAGMTLLDETSGRPLVVAVHVVLSMGLGLVMTPLMTSALGSLDKALYSHGSAVLNTLQQLAGAAGTALFVAIMTTKTTSGVEDGLAPVDALASGIHAAFLVGAGLALVAVAASFLVRRPKNAPAGLPVH</sequence>
<feature type="transmembrane region" description="Helical" evidence="8">
    <location>
        <begin position="322"/>
        <end position="339"/>
    </location>
</feature>
<protein>
    <submittedName>
        <fullName evidence="10">Multidrug efflux MFS transporter</fullName>
    </submittedName>
</protein>
<keyword evidence="11" id="KW-1185">Reference proteome</keyword>
<dbReference type="RefSeq" id="WP_179912886.1">
    <property type="nucleotide sequence ID" value="NZ_JACBYE010000010.1"/>
</dbReference>
<dbReference type="Gene3D" id="1.20.1250.20">
    <property type="entry name" value="MFS general substrate transporter like domains"/>
    <property type="match status" value="1"/>
</dbReference>
<dbReference type="Pfam" id="PF07690">
    <property type="entry name" value="MFS_1"/>
    <property type="match status" value="1"/>
</dbReference>
<organism evidence="10 11">
    <name type="scientific">Sanguibacter inulinus</name>
    <dbReference type="NCBI Taxonomy" id="60922"/>
    <lineage>
        <taxon>Bacteria</taxon>
        <taxon>Bacillati</taxon>
        <taxon>Actinomycetota</taxon>
        <taxon>Actinomycetes</taxon>
        <taxon>Micrococcales</taxon>
        <taxon>Sanguibacteraceae</taxon>
        <taxon>Sanguibacter</taxon>
    </lineage>
</organism>
<evidence type="ECO:0000259" key="9">
    <source>
        <dbReference type="PROSITE" id="PS50850"/>
    </source>
</evidence>
<feature type="transmembrane region" description="Helical" evidence="8">
    <location>
        <begin position="285"/>
        <end position="310"/>
    </location>
</feature>
<feature type="transmembrane region" description="Helical" evidence="8">
    <location>
        <begin position="181"/>
        <end position="201"/>
    </location>
</feature>
<accession>A0A853ERP4</accession>
<dbReference type="AlphaFoldDB" id="A0A853ERP4"/>
<evidence type="ECO:0000256" key="1">
    <source>
        <dbReference type="ARBA" id="ARBA00004651"/>
    </source>
</evidence>
<feature type="transmembrane region" description="Helical" evidence="8">
    <location>
        <begin position="456"/>
        <end position="478"/>
    </location>
</feature>
<feature type="transmembrane region" description="Helical" evidence="8">
    <location>
        <begin position="154"/>
        <end position="175"/>
    </location>
</feature>
<dbReference type="GO" id="GO:0022857">
    <property type="term" value="F:transmembrane transporter activity"/>
    <property type="evidence" value="ECO:0007669"/>
    <property type="project" value="InterPro"/>
</dbReference>
<name>A0A853ERP4_9MICO</name>
<dbReference type="SUPFAM" id="SSF103473">
    <property type="entry name" value="MFS general substrate transporter"/>
    <property type="match status" value="1"/>
</dbReference>
<comment type="subcellular location">
    <subcellularLocation>
        <location evidence="1">Cell membrane</location>
        <topology evidence="1">Multi-pass membrane protein</topology>
    </subcellularLocation>
</comment>
<feature type="transmembrane region" description="Helical" evidence="8">
    <location>
        <begin position="414"/>
        <end position="436"/>
    </location>
</feature>
<reference evidence="10 11" key="1">
    <citation type="submission" date="2020-07" db="EMBL/GenBank/DDBJ databases">
        <title>MOT database genomes.</title>
        <authorList>
            <person name="Joseph S."/>
            <person name="Aduse-Opoku J."/>
            <person name="Hashim A."/>
            <person name="Wade W."/>
            <person name="Curtis M."/>
        </authorList>
    </citation>
    <scope>NUCLEOTIDE SEQUENCE [LARGE SCALE GENOMIC DNA]</scope>
    <source>
        <strain evidence="10 11">DSM 100099</strain>
    </source>
</reference>
<feature type="transmembrane region" description="Helical" evidence="8">
    <location>
        <begin position="351"/>
        <end position="369"/>
    </location>
</feature>
<dbReference type="InterPro" id="IPR036259">
    <property type="entry name" value="MFS_trans_sf"/>
</dbReference>
<feature type="transmembrane region" description="Helical" evidence="8">
    <location>
        <begin position="213"/>
        <end position="235"/>
    </location>
</feature>
<dbReference type="Proteomes" id="UP000561011">
    <property type="component" value="Unassembled WGS sequence"/>
</dbReference>
<comment type="similarity">
    <text evidence="2">Belongs to the major facilitator superfamily. EmrB family.</text>
</comment>
<evidence type="ECO:0000256" key="4">
    <source>
        <dbReference type="ARBA" id="ARBA00022475"/>
    </source>
</evidence>
<feature type="transmembrane region" description="Helical" evidence="8">
    <location>
        <begin position="123"/>
        <end position="142"/>
    </location>
</feature>
<evidence type="ECO:0000256" key="6">
    <source>
        <dbReference type="ARBA" id="ARBA00022989"/>
    </source>
</evidence>
<dbReference type="CDD" id="cd17503">
    <property type="entry name" value="MFS_LmrB_MDR_like"/>
    <property type="match status" value="1"/>
</dbReference>
<dbReference type="InterPro" id="IPR020846">
    <property type="entry name" value="MFS_dom"/>
</dbReference>
<evidence type="ECO:0000313" key="10">
    <source>
        <dbReference type="EMBL" id="NYS93171.1"/>
    </source>
</evidence>
<evidence type="ECO:0000313" key="11">
    <source>
        <dbReference type="Proteomes" id="UP000561011"/>
    </source>
</evidence>
<keyword evidence="3" id="KW-0813">Transport</keyword>
<dbReference type="InterPro" id="IPR004638">
    <property type="entry name" value="EmrB-like"/>
</dbReference>
<proteinExistence type="inferred from homology"/>